<keyword evidence="3" id="KW-0808">Transferase</keyword>
<dbReference type="PANTHER" id="PTHR43775:SF29">
    <property type="entry name" value="ASPERFURANONE POLYKETIDE SYNTHASE AFOG-RELATED"/>
    <property type="match status" value="1"/>
</dbReference>
<dbReference type="GO" id="GO:0004315">
    <property type="term" value="F:3-oxoacyl-[acyl-carrier-protein] synthase activity"/>
    <property type="evidence" value="ECO:0007669"/>
    <property type="project" value="InterPro"/>
</dbReference>
<dbReference type="InterPro" id="IPR018201">
    <property type="entry name" value="Ketoacyl_synth_AS"/>
</dbReference>
<dbReference type="InterPro" id="IPR014030">
    <property type="entry name" value="Ketoacyl_synth_N"/>
</dbReference>
<dbReference type="PROSITE" id="PS52004">
    <property type="entry name" value="KS3_2"/>
    <property type="match status" value="1"/>
</dbReference>
<dbReference type="CDD" id="cd00833">
    <property type="entry name" value="PKS"/>
    <property type="match status" value="1"/>
</dbReference>
<protein>
    <submittedName>
        <fullName evidence="6">KR domain-containing protein</fullName>
    </submittedName>
</protein>
<dbReference type="PANTHER" id="PTHR43775">
    <property type="entry name" value="FATTY ACID SYNTHASE"/>
    <property type="match status" value="1"/>
</dbReference>
<evidence type="ECO:0000256" key="3">
    <source>
        <dbReference type="ARBA" id="ARBA00022679"/>
    </source>
</evidence>
<sequence>MDTMQDQIQPIAIVGLNLKFPGDATSAESFWEMLENARNASSKVPSTRFNVDAFYHPHPNRLDSMRVQNAHFMKEDPRAFDAVFFNMSPAEASILDPQQRGLLEGTYHTFENAGLAMERVAGSRTSVFCASFGRDSDAIVARDPEFQSRYQATSSGSSMLSNRISHFFDLRGPSLTVDTACSSGLYALHLACQSILNGESDMSLVCGSNTYLTPECMSFPLSNAGFLSPDGRSYSFDHKANGYARGEGYAFVLLKPLSKALADGDIIRSVIRATGANQDGRTPSITQPSATA</sequence>
<dbReference type="Proteomes" id="UP000830671">
    <property type="component" value="Chromosome 5"/>
</dbReference>
<dbReference type="InterPro" id="IPR050091">
    <property type="entry name" value="PKS_NRPS_Biosynth_Enz"/>
</dbReference>
<reference evidence="6" key="1">
    <citation type="journal article" date="2021" name="Mol. Plant Microbe Interact.">
        <title>Complete Genome Sequence of the Plant-Pathogenic Fungus Colletotrichum lupini.</title>
        <authorList>
            <person name="Baroncelli R."/>
            <person name="Pensec F."/>
            <person name="Da Lio D."/>
            <person name="Boufleur T."/>
            <person name="Vicente I."/>
            <person name="Sarrocco S."/>
            <person name="Picot A."/>
            <person name="Baraldi E."/>
            <person name="Sukno S."/>
            <person name="Thon M."/>
            <person name="Le Floch G."/>
        </authorList>
    </citation>
    <scope>NUCLEOTIDE SEQUENCE</scope>
    <source>
        <strain evidence="6">IMI 504893</strain>
    </source>
</reference>
<dbReference type="InterPro" id="IPR020841">
    <property type="entry name" value="PKS_Beta-ketoAc_synthase_dom"/>
</dbReference>
<dbReference type="AlphaFoldDB" id="A0A9Q8WHV1"/>
<evidence type="ECO:0000313" key="6">
    <source>
        <dbReference type="EMBL" id="UQC83964.1"/>
    </source>
</evidence>
<evidence type="ECO:0000313" key="7">
    <source>
        <dbReference type="Proteomes" id="UP000830671"/>
    </source>
</evidence>
<dbReference type="KEGG" id="clup:CLUP02_09460"/>
<dbReference type="GO" id="GO:0044550">
    <property type="term" value="P:secondary metabolite biosynthetic process"/>
    <property type="evidence" value="ECO:0007669"/>
    <property type="project" value="TreeGrafter"/>
</dbReference>
<gene>
    <name evidence="6" type="ORF">CLUP02_09460</name>
</gene>
<dbReference type="SMART" id="SM00825">
    <property type="entry name" value="PKS_KS"/>
    <property type="match status" value="1"/>
</dbReference>
<keyword evidence="7" id="KW-1185">Reference proteome</keyword>
<dbReference type="Pfam" id="PF00109">
    <property type="entry name" value="ketoacyl-synt"/>
    <property type="match status" value="1"/>
</dbReference>
<keyword evidence="1" id="KW-0596">Phosphopantetheine</keyword>
<evidence type="ECO:0000256" key="1">
    <source>
        <dbReference type="ARBA" id="ARBA00022450"/>
    </source>
</evidence>
<proteinExistence type="predicted"/>
<dbReference type="InterPro" id="IPR016039">
    <property type="entry name" value="Thiolase-like"/>
</dbReference>
<dbReference type="GO" id="GO:0016491">
    <property type="term" value="F:oxidoreductase activity"/>
    <property type="evidence" value="ECO:0007669"/>
    <property type="project" value="UniProtKB-KW"/>
</dbReference>
<keyword evidence="4" id="KW-0560">Oxidoreductase</keyword>
<dbReference type="PROSITE" id="PS00606">
    <property type="entry name" value="KS3_1"/>
    <property type="match status" value="1"/>
</dbReference>
<dbReference type="EMBL" id="CP019477">
    <property type="protein sequence ID" value="UQC83964.1"/>
    <property type="molecule type" value="Genomic_DNA"/>
</dbReference>
<evidence type="ECO:0000256" key="4">
    <source>
        <dbReference type="ARBA" id="ARBA00023002"/>
    </source>
</evidence>
<dbReference type="SUPFAM" id="SSF53901">
    <property type="entry name" value="Thiolase-like"/>
    <property type="match status" value="1"/>
</dbReference>
<keyword evidence="2" id="KW-0597">Phosphoprotein</keyword>
<dbReference type="GeneID" id="73343448"/>
<evidence type="ECO:0000259" key="5">
    <source>
        <dbReference type="PROSITE" id="PS52004"/>
    </source>
</evidence>
<name>A0A9Q8WHV1_9PEZI</name>
<dbReference type="GO" id="GO:0006633">
    <property type="term" value="P:fatty acid biosynthetic process"/>
    <property type="evidence" value="ECO:0007669"/>
    <property type="project" value="InterPro"/>
</dbReference>
<dbReference type="GO" id="GO:0004312">
    <property type="term" value="F:fatty acid synthase activity"/>
    <property type="evidence" value="ECO:0007669"/>
    <property type="project" value="TreeGrafter"/>
</dbReference>
<dbReference type="Gene3D" id="3.40.47.10">
    <property type="match status" value="1"/>
</dbReference>
<evidence type="ECO:0000256" key="2">
    <source>
        <dbReference type="ARBA" id="ARBA00022553"/>
    </source>
</evidence>
<dbReference type="RefSeq" id="XP_049145582.1">
    <property type="nucleotide sequence ID" value="XM_049288438.1"/>
</dbReference>
<accession>A0A9Q8WHV1</accession>
<feature type="domain" description="Ketosynthase family 3 (KS3)" evidence="5">
    <location>
        <begin position="8"/>
        <end position="292"/>
    </location>
</feature>
<organism evidence="6 7">
    <name type="scientific">Colletotrichum lupini</name>
    <dbReference type="NCBI Taxonomy" id="145971"/>
    <lineage>
        <taxon>Eukaryota</taxon>
        <taxon>Fungi</taxon>
        <taxon>Dikarya</taxon>
        <taxon>Ascomycota</taxon>
        <taxon>Pezizomycotina</taxon>
        <taxon>Sordariomycetes</taxon>
        <taxon>Hypocreomycetidae</taxon>
        <taxon>Glomerellales</taxon>
        <taxon>Glomerellaceae</taxon>
        <taxon>Colletotrichum</taxon>
        <taxon>Colletotrichum acutatum species complex</taxon>
    </lineage>
</organism>